<keyword evidence="2" id="KW-1185">Reference proteome</keyword>
<comment type="caution">
    <text evidence="1">The sequence shown here is derived from an EMBL/GenBank/DDBJ whole genome shotgun (WGS) entry which is preliminary data.</text>
</comment>
<dbReference type="Proteomes" id="UP000692954">
    <property type="component" value="Unassembled WGS sequence"/>
</dbReference>
<accession>A0A8S1RQL8</accession>
<dbReference type="AlphaFoldDB" id="A0A8S1RQL8"/>
<proteinExistence type="predicted"/>
<protein>
    <submittedName>
        <fullName evidence="1">Uncharacterized protein</fullName>
    </submittedName>
</protein>
<organism evidence="1 2">
    <name type="scientific">Paramecium sonneborni</name>
    <dbReference type="NCBI Taxonomy" id="65129"/>
    <lineage>
        <taxon>Eukaryota</taxon>
        <taxon>Sar</taxon>
        <taxon>Alveolata</taxon>
        <taxon>Ciliophora</taxon>
        <taxon>Intramacronucleata</taxon>
        <taxon>Oligohymenophorea</taxon>
        <taxon>Peniculida</taxon>
        <taxon>Parameciidae</taxon>
        <taxon>Paramecium</taxon>
    </lineage>
</organism>
<name>A0A8S1RQL8_9CILI</name>
<sequence length="131" mass="15686">MKFEEINSLNQTQYCYCLISKSKLKKGDISEEQVLQATQNNEEQQEPVVEELKFQKQKIILTFLINYTITYHKLKIEQKNIKQLETAEENRKLSEIKNKLEPFIYTVREFKEAKYFQKALTKLKELKSQNC</sequence>
<evidence type="ECO:0000313" key="1">
    <source>
        <dbReference type="EMBL" id="CAD8129195.1"/>
    </source>
</evidence>
<dbReference type="EMBL" id="CAJJDN010000210">
    <property type="protein sequence ID" value="CAD8129195.1"/>
    <property type="molecule type" value="Genomic_DNA"/>
</dbReference>
<evidence type="ECO:0000313" key="2">
    <source>
        <dbReference type="Proteomes" id="UP000692954"/>
    </source>
</evidence>
<reference evidence="1" key="1">
    <citation type="submission" date="2021-01" db="EMBL/GenBank/DDBJ databases">
        <authorList>
            <consortium name="Genoscope - CEA"/>
            <person name="William W."/>
        </authorList>
    </citation>
    <scope>NUCLEOTIDE SEQUENCE</scope>
</reference>
<gene>
    <name evidence="1" type="ORF">PSON_ATCC_30995.1.T2100010</name>
</gene>